<comment type="caution">
    <text evidence="2">The sequence shown here is derived from an EMBL/GenBank/DDBJ whole genome shotgun (WGS) entry which is preliminary data.</text>
</comment>
<dbReference type="AlphaFoldDB" id="A0A9D4KXE9"/>
<dbReference type="Proteomes" id="UP000828390">
    <property type="component" value="Unassembled WGS sequence"/>
</dbReference>
<evidence type="ECO:0000313" key="2">
    <source>
        <dbReference type="EMBL" id="KAH3847660.1"/>
    </source>
</evidence>
<evidence type="ECO:0000313" key="3">
    <source>
        <dbReference type="Proteomes" id="UP000828390"/>
    </source>
</evidence>
<organism evidence="2 3">
    <name type="scientific">Dreissena polymorpha</name>
    <name type="common">Zebra mussel</name>
    <name type="synonym">Mytilus polymorpha</name>
    <dbReference type="NCBI Taxonomy" id="45954"/>
    <lineage>
        <taxon>Eukaryota</taxon>
        <taxon>Metazoa</taxon>
        <taxon>Spiralia</taxon>
        <taxon>Lophotrochozoa</taxon>
        <taxon>Mollusca</taxon>
        <taxon>Bivalvia</taxon>
        <taxon>Autobranchia</taxon>
        <taxon>Heteroconchia</taxon>
        <taxon>Euheterodonta</taxon>
        <taxon>Imparidentia</taxon>
        <taxon>Neoheterodontei</taxon>
        <taxon>Myida</taxon>
        <taxon>Dreissenoidea</taxon>
        <taxon>Dreissenidae</taxon>
        <taxon>Dreissena</taxon>
    </lineage>
</organism>
<gene>
    <name evidence="2" type="ORF">DPMN_089990</name>
</gene>
<keyword evidence="1" id="KW-0732">Signal</keyword>
<dbReference type="EMBL" id="JAIWYP010000003">
    <property type="protein sequence ID" value="KAH3847660.1"/>
    <property type="molecule type" value="Genomic_DNA"/>
</dbReference>
<evidence type="ECO:0000256" key="1">
    <source>
        <dbReference type="SAM" id="SignalP"/>
    </source>
</evidence>
<protein>
    <submittedName>
        <fullName evidence="2">Uncharacterized protein</fullName>
    </submittedName>
</protein>
<sequence length="141" mass="15915">MLFIKVFYLLGIFVGANKLGHLAINSPLIVGGNIEFIFVPVYQPSRIDVNALQWQVHFNAARSIREIETKRVTVYESGQAVFMELTNVNSSWRHAVVYVKDNGHVSNIVRLELLERSKGILHVMSYPSRIGDIAKDCILST</sequence>
<keyword evidence="3" id="KW-1185">Reference proteome</keyword>
<feature type="chain" id="PRO_5039490518" evidence="1">
    <location>
        <begin position="17"/>
        <end position="141"/>
    </location>
</feature>
<reference evidence="2" key="1">
    <citation type="journal article" date="2019" name="bioRxiv">
        <title>The Genome of the Zebra Mussel, Dreissena polymorpha: A Resource for Invasive Species Research.</title>
        <authorList>
            <person name="McCartney M.A."/>
            <person name="Auch B."/>
            <person name="Kono T."/>
            <person name="Mallez S."/>
            <person name="Zhang Y."/>
            <person name="Obille A."/>
            <person name="Becker A."/>
            <person name="Abrahante J.E."/>
            <person name="Garbe J."/>
            <person name="Badalamenti J.P."/>
            <person name="Herman A."/>
            <person name="Mangelson H."/>
            <person name="Liachko I."/>
            <person name="Sullivan S."/>
            <person name="Sone E.D."/>
            <person name="Koren S."/>
            <person name="Silverstein K.A.T."/>
            <person name="Beckman K.B."/>
            <person name="Gohl D.M."/>
        </authorList>
    </citation>
    <scope>NUCLEOTIDE SEQUENCE</scope>
    <source>
        <strain evidence="2">Duluth1</strain>
        <tissue evidence="2">Whole animal</tissue>
    </source>
</reference>
<name>A0A9D4KXE9_DREPO</name>
<feature type="signal peptide" evidence="1">
    <location>
        <begin position="1"/>
        <end position="16"/>
    </location>
</feature>
<accession>A0A9D4KXE9</accession>
<reference evidence="2" key="2">
    <citation type="submission" date="2020-11" db="EMBL/GenBank/DDBJ databases">
        <authorList>
            <person name="McCartney M.A."/>
            <person name="Auch B."/>
            <person name="Kono T."/>
            <person name="Mallez S."/>
            <person name="Becker A."/>
            <person name="Gohl D.M."/>
            <person name="Silverstein K.A.T."/>
            <person name="Koren S."/>
            <person name="Bechman K.B."/>
            <person name="Herman A."/>
            <person name="Abrahante J.E."/>
            <person name="Garbe J."/>
        </authorList>
    </citation>
    <scope>NUCLEOTIDE SEQUENCE</scope>
    <source>
        <strain evidence="2">Duluth1</strain>
        <tissue evidence="2">Whole animal</tissue>
    </source>
</reference>
<proteinExistence type="predicted"/>